<accession>A0ABM7W7M5</accession>
<sequence>MSGEWLARGAGGDLIVCCNGWGMDRYPFSGLGTDPFDIFLISDYSSLHLSASLLGLLPGYRHRILIGWSMGVWAAQRLFSEYAAWFQRRIAINGTLCPIDDRYGIPREVFAGTLRDFSAQVLERFYRRMCKEPGAYSFFDHRRPQRDLADQHRELAVLQGIVADPVAEDPFFSDVIVSANDLIIPTAHQLAFWDSRPGVNVVSLPGCHYPFFRWQSWAAIVNLVTGDD</sequence>
<dbReference type="Gene3D" id="3.40.50.1820">
    <property type="entry name" value="alpha/beta hydrolase"/>
    <property type="match status" value="1"/>
</dbReference>
<name>A0ABM7W7M5_9BACT</name>
<organism evidence="1 2">
    <name type="scientific">Desulfofustis limnaeus</name>
    <dbReference type="NCBI Taxonomy" id="2740163"/>
    <lineage>
        <taxon>Bacteria</taxon>
        <taxon>Pseudomonadati</taxon>
        <taxon>Thermodesulfobacteriota</taxon>
        <taxon>Desulfobulbia</taxon>
        <taxon>Desulfobulbales</taxon>
        <taxon>Desulfocapsaceae</taxon>
        <taxon>Desulfofustis</taxon>
    </lineage>
</organism>
<dbReference type="RefSeq" id="WP_284154022.1">
    <property type="nucleotide sequence ID" value="NZ_AP025516.1"/>
</dbReference>
<keyword evidence="2" id="KW-1185">Reference proteome</keyword>
<dbReference type="InterPro" id="IPR029058">
    <property type="entry name" value="AB_hydrolase_fold"/>
</dbReference>
<protein>
    <submittedName>
        <fullName evidence="1">Biotin synthase</fullName>
    </submittedName>
</protein>
<dbReference type="EMBL" id="AP025516">
    <property type="protein sequence ID" value="BDD86960.1"/>
    <property type="molecule type" value="Genomic_DNA"/>
</dbReference>
<dbReference type="Pfam" id="PF04301">
    <property type="entry name" value="BioG"/>
    <property type="match status" value="1"/>
</dbReference>
<dbReference type="Proteomes" id="UP000830055">
    <property type="component" value="Chromosome"/>
</dbReference>
<evidence type="ECO:0000313" key="1">
    <source>
        <dbReference type="EMBL" id="BDD86960.1"/>
    </source>
</evidence>
<evidence type="ECO:0000313" key="2">
    <source>
        <dbReference type="Proteomes" id="UP000830055"/>
    </source>
</evidence>
<dbReference type="InterPro" id="IPR007398">
    <property type="entry name" value="BioG"/>
</dbReference>
<reference evidence="1 2" key="1">
    <citation type="submission" date="2022-01" db="EMBL/GenBank/DDBJ databases">
        <title>Desulfofustis limnae sp. nov., a novel mesophilic sulfate-reducing bacterium isolated from marsh soil.</title>
        <authorList>
            <person name="Watanabe M."/>
            <person name="Takahashi A."/>
            <person name="Kojima H."/>
            <person name="Fukui M."/>
        </authorList>
    </citation>
    <scope>NUCLEOTIDE SEQUENCE [LARGE SCALE GENOMIC DNA]</scope>
    <source>
        <strain evidence="1 2">PPLL</strain>
    </source>
</reference>
<gene>
    <name evidence="1" type="ORF">DPPLL_13250</name>
</gene>
<dbReference type="SUPFAM" id="SSF53474">
    <property type="entry name" value="alpha/beta-Hydrolases"/>
    <property type="match status" value="1"/>
</dbReference>
<proteinExistence type="predicted"/>